<proteinExistence type="predicted"/>
<accession>A0A3S0QVB2</accession>
<name>A0A3S0QVB2_9FLAO</name>
<dbReference type="InterPro" id="IPR011646">
    <property type="entry name" value="KAP_P-loop"/>
</dbReference>
<protein>
    <recommendedName>
        <fullName evidence="1">KAP NTPase domain-containing protein</fullName>
    </recommendedName>
</protein>
<dbReference type="Proteomes" id="UP000276953">
    <property type="component" value="Plasmid unnamed"/>
</dbReference>
<organism evidence="2 3">
    <name type="scientific">Chryseobacterium arthrosphaerae</name>
    <dbReference type="NCBI Taxonomy" id="651561"/>
    <lineage>
        <taxon>Bacteria</taxon>
        <taxon>Pseudomonadati</taxon>
        <taxon>Bacteroidota</taxon>
        <taxon>Flavobacteriia</taxon>
        <taxon>Flavobacteriales</taxon>
        <taxon>Weeksellaceae</taxon>
        <taxon>Chryseobacterium group</taxon>
        <taxon>Chryseobacterium</taxon>
    </lineage>
</organism>
<geneLocation type="plasmid" evidence="2">
    <name>unnamed</name>
</geneLocation>
<sequence>MLKNYLKKLKLKISCFIDELDRCNHDTILETLEAIRLFLFTKELHL</sequence>
<evidence type="ECO:0000313" key="3">
    <source>
        <dbReference type="Proteomes" id="UP000276953"/>
    </source>
</evidence>
<dbReference type="Pfam" id="PF07693">
    <property type="entry name" value="KAP_NTPase"/>
    <property type="match status" value="1"/>
</dbReference>
<gene>
    <name evidence="2" type="ORF">EJ377_12270</name>
</gene>
<dbReference type="EMBL" id="RYFC01000002">
    <property type="protein sequence ID" value="RTZ48573.1"/>
    <property type="molecule type" value="Genomic_DNA"/>
</dbReference>
<evidence type="ECO:0000313" key="2">
    <source>
        <dbReference type="EMBL" id="RTZ48573.1"/>
    </source>
</evidence>
<feature type="domain" description="KAP NTPase" evidence="1">
    <location>
        <begin position="2"/>
        <end position="43"/>
    </location>
</feature>
<evidence type="ECO:0000259" key="1">
    <source>
        <dbReference type="Pfam" id="PF07693"/>
    </source>
</evidence>
<keyword evidence="2" id="KW-0614">Plasmid</keyword>
<comment type="caution">
    <text evidence="2">The sequence shown here is derived from an EMBL/GenBank/DDBJ whole genome shotgun (WGS) entry which is preliminary data.</text>
</comment>
<dbReference type="AlphaFoldDB" id="A0A3S0QVB2"/>
<reference evidence="2 3" key="1">
    <citation type="submission" date="2018-12" db="EMBL/GenBank/DDBJ databases">
        <title>Draft Genome Sequence of Chryseobacterium arthrosphaerae strain ED882-96 Isolated from the Blood of a Patient with Liver Cirrhosis in Taiwan.</title>
        <authorList>
            <person name="Lin J.-N."/>
            <person name="Lai C.-H."/>
            <person name="Yang C.-H."/>
            <person name="Huang Y.-H."/>
        </authorList>
    </citation>
    <scope>NUCLEOTIDE SEQUENCE [LARGE SCALE GENOMIC DNA]</scope>
    <source>
        <strain evidence="2 3">ED882-96</strain>
        <plasmid evidence="2 3">unnamed</plasmid>
    </source>
</reference>